<feature type="transmembrane region" description="Helical" evidence="7">
    <location>
        <begin position="86"/>
        <end position="105"/>
    </location>
</feature>
<accession>A0A232LQS6</accession>
<feature type="compositionally biased region" description="Polar residues" evidence="6">
    <location>
        <begin position="524"/>
        <end position="533"/>
    </location>
</feature>
<evidence type="ECO:0000256" key="5">
    <source>
        <dbReference type="ARBA" id="ARBA00038109"/>
    </source>
</evidence>
<feature type="transmembrane region" description="Helical" evidence="7">
    <location>
        <begin position="228"/>
        <end position="247"/>
    </location>
</feature>
<evidence type="ECO:0000256" key="7">
    <source>
        <dbReference type="SAM" id="Phobius"/>
    </source>
</evidence>
<evidence type="ECO:0008006" key="10">
    <source>
        <dbReference type="Google" id="ProtNLM"/>
    </source>
</evidence>
<feature type="compositionally biased region" description="Polar residues" evidence="6">
    <location>
        <begin position="625"/>
        <end position="639"/>
    </location>
</feature>
<comment type="subcellular location">
    <subcellularLocation>
        <location evidence="1">Membrane</location>
        <topology evidence="1">Multi-pass membrane protein</topology>
    </subcellularLocation>
</comment>
<feature type="region of interest" description="Disordered" evidence="6">
    <location>
        <begin position="732"/>
        <end position="825"/>
    </location>
</feature>
<keyword evidence="4 7" id="KW-0472">Membrane</keyword>
<feature type="region of interest" description="Disordered" evidence="6">
    <location>
        <begin position="502"/>
        <end position="537"/>
    </location>
</feature>
<dbReference type="PANTHER" id="PTHR35779">
    <property type="entry name" value="PH-RESPONSE REGULATOR PROTEIN PALH/RIM21"/>
    <property type="match status" value="1"/>
</dbReference>
<sequence>MGIGPRIRGRQLWARPTSTTAPVMPSCTPFLIPSNGVLNLNSSYSITLTENVVYQPSCTGAPDLSPGNPSAVLDKDPFYSSTSPQLYAMGCMTVISYLLVIILLITPRTFFVGGPGGGASFLDRHGMISGSYSGGSSVVGVGGRPWLQKVAALLVAVSLTIATVNSFKVAGQQYDYGYMDAGALTVQVLDGTEIRIVRVISSTFLWLAQVQTLIRLFPRHKEKVMIKWAGFALILLDTTFAILDNFVAHGTGTNPRLFDDAIPALSYLFELALNLLYAAWVIFYSVSKRRYAYFHPKMRNICLVALLSLIAVLIPAVFFVMDISQPDVAGWGEYIRWVGSAAASVVVWEWVERIEALERDDRKDGILGREIFDGDEMLEVTPSEEVDWPRQPSRDGGRGTGASSSWGGVMGLGYRPLRSRVGFQRNSRGRRDGQLRQSQHEHVEHQPGPAHLAPPPAAVTPVSRADTTSAASTVYYVHYHPTSSPSASVLTVPVPNDESCTAKEITVERSRPDSDPGDAGDNPAMTQNTNASNAPVAVLPQSSHWLLISNLFKRRRTAPPKEVVTAEVQEQSSPSDETSPPNEKDEPRNFRCRVNNLLSSHAGKGRPNSAEGSTAAETLPITVIPSRTRTQQTWSPQPSDDTKAQGETPVRGASVNHSSLPVRVIPAQHRLAAPWPRPAAHGMSSGRNHRLRYDPDTAALVGVEPDLHSPMRQDDPIRDTSSANETLVVLEEHDSHMDSYRDSSSRSPEGTSFRQPVAALDIRRLSTVSTSSSQQPDTVAGEFGTTPESPPAHSAQRPLVSRHVASRNNGYNPDLEAGPNPDHHD</sequence>
<gene>
    <name evidence="8" type="ORF">Egran_05744</name>
</gene>
<keyword evidence="2 7" id="KW-0812">Transmembrane</keyword>
<organism evidence="8 9">
    <name type="scientific">Elaphomyces granulatus</name>
    <dbReference type="NCBI Taxonomy" id="519963"/>
    <lineage>
        <taxon>Eukaryota</taxon>
        <taxon>Fungi</taxon>
        <taxon>Dikarya</taxon>
        <taxon>Ascomycota</taxon>
        <taxon>Pezizomycotina</taxon>
        <taxon>Eurotiomycetes</taxon>
        <taxon>Eurotiomycetidae</taxon>
        <taxon>Eurotiales</taxon>
        <taxon>Elaphomycetaceae</taxon>
        <taxon>Elaphomyces</taxon>
    </lineage>
</organism>
<dbReference type="Pfam" id="PF08733">
    <property type="entry name" value="PalH"/>
    <property type="match status" value="1"/>
</dbReference>
<dbReference type="GO" id="GO:0005886">
    <property type="term" value="C:plasma membrane"/>
    <property type="evidence" value="ECO:0007669"/>
    <property type="project" value="TreeGrafter"/>
</dbReference>
<dbReference type="PANTHER" id="PTHR35779:SF1">
    <property type="entry name" value="PH-RESPONSE REGULATOR PROTEIN PALH_RIM21"/>
    <property type="match status" value="1"/>
</dbReference>
<keyword evidence="3 7" id="KW-1133">Transmembrane helix</keyword>
<reference evidence="8 9" key="1">
    <citation type="journal article" date="2015" name="Environ. Microbiol.">
        <title>Metagenome sequence of Elaphomyces granulatus from sporocarp tissue reveals Ascomycota ectomycorrhizal fingerprints of genome expansion and a Proteobacteria-rich microbiome.</title>
        <authorList>
            <person name="Quandt C.A."/>
            <person name="Kohler A."/>
            <person name="Hesse C.N."/>
            <person name="Sharpton T.J."/>
            <person name="Martin F."/>
            <person name="Spatafora J.W."/>
        </authorList>
    </citation>
    <scope>NUCLEOTIDE SEQUENCE [LARGE SCALE GENOMIC DNA]</scope>
    <source>
        <strain evidence="8 9">OSC145934</strain>
    </source>
</reference>
<feature type="region of interest" description="Disordered" evidence="6">
    <location>
        <begin position="382"/>
        <end position="465"/>
    </location>
</feature>
<dbReference type="OrthoDB" id="5393256at2759"/>
<evidence type="ECO:0000313" key="8">
    <source>
        <dbReference type="EMBL" id="OXV06489.1"/>
    </source>
</evidence>
<dbReference type="InterPro" id="IPR014844">
    <property type="entry name" value="PalH"/>
</dbReference>
<feature type="compositionally biased region" description="Basic and acidic residues" evidence="6">
    <location>
        <begin position="732"/>
        <end position="744"/>
    </location>
</feature>
<feature type="transmembrane region" description="Helical" evidence="7">
    <location>
        <begin position="298"/>
        <end position="321"/>
    </location>
</feature>
<comment type="similarity">
    <text evidence="5">Belongs to the palH/RIM21 family.</text>
</comment>
<evidence type="ECO:0000256" key="4">
    <source>
        <dbReference type="ARBA" id="ARBA00023136"/>
    </source>
</evidence>
<evidence type="ECO:0000256" key="2">
    <source>
        <dbReference type="ARBA" id="ARBA00022692"/>
    </source>
</evidence>
<dbReference type="AlphaFoldDB" id="A0A232LQS6"/>
<dbReference type="Proteomes" id="UP000243515">
    <property type="component" value="Unassembled WGS sequence"/>
</dbReference>
<keyword evidence="9" id="KW-1185">Reference proteome</keyword>
<dbReference type="GO" id="GO:0071467">
    <property type="term" value="P:cellular response to pH"/>
    <property type="evidence" value="ECO:0007669"/>
    <property type="project" value="TreeGrafter"/>
</dbReference>
<feature type="compositionally biased region" description="Polar residues" evidence="6">
    <location>
        <begin position="745"/>
        <end position="754"/>
    </location>
</feature>
<proteinExistence type="inferred from homology"/>
<name>A0A232LQS6_9EURO</name>
<feature type="transmembrane region" description="Helical" evidence="7">
    <location>
        <begin position="150"/>
        <end position="170"/>
    </location>
</feature>
<feature type="compositionally biased region" description="Polar residues" evidence="6">
    <location>
        <begin position="568"/>
        <end position="581"/>
    </location>
</feature>
<protein>
    <recommendedName>
        <fullName evidence="10">PH-response regulator protein palH/RIM21</fullName>
    </recommendedName>
</protein>
<feature type="transmembrane region" description="Helical" evidence="7">
    <location>
        <begin position="267"/>
        <end position="286"/>
    </location>
</feature>
<evidence type="ECO:0000256" key="6">
    <source>
        <dbReference type="SAM" id="MobiDB-lite"/>
    </source>
</evidence>
<comment type="caution">
    <text evidence="8">The sequence shown here is derived from an EMBL/GenBank/DDBJ whole genome shotgun (WGS) entry which is preliminary data.</text>
</comment>
<feature type="compositionally biased region" description="Polar residues" evidence="6">
    <location>
        <begin position="766"/>
        <end position="777"/>
    </location>
</feature>
<dbReference type="EMBL" id="NPHW01005691">
    <property type="protein sequence ID" value="OXV06489.1"/>
    <property type="molecule type" value="Genomic_DNA"/>
</dbReference>
<evidence type="ECO:0000256" key="3">
    <source>
        <dbReference type="ARBA" id="ARBA00022989"/>
    </source>
</evidence>
<evidence type="ECO:0000256" key="1">
    <source>
        <dbReference type="ARBA" id="ARBA00004141"/>
    </source>
</evidence>
<feature type="region of interest" description="Disordered" evidence="6">
    <location>
        <begin position="560"/>
        <end position="654"/>
    </location>
</feature>
<feature type="compositionally biased region" description="Basic and acidic residues" evidence="6">
    <location>
        <begin position="429"/>
        <end position="445"/>
    </location>
</feature>
<evidence type="ECO:0000313" key="9">
    <source>
        <dbReference type="Proteomes" id="UP000243515"/>
    </source>
</evidence>
<feature type="compositionally biased region" description="Basic and acidic residues" evidence="6">
    <location>
        <begin position="505"/>
        <end position="514"/>
    </location>
</feature>